<dbReference type="InterPro" id="IPR029071">
    <property type="entry name" value="Ubiquitin-like_domsf"/>
</dbReference>
<dbReference type="InterPro" id="IPR008954">
    <property type="entry name" value="Moesin_tail_sf"/>
</dbReference>
<dbReference type="OrthoDB" id="6018897at2759"/>
<feature type="binding site" evidence="13">
    <location>
        <position position="291"/>
    </location>
    <ligand>
        <name>a 1,2-diacyl-sn-glycero-3-phospho-(1D-myo-inositol)</name>
        <dbReference type="ChEBI" id="CHEBI:57880"/>
    </ligand>
</feature>
<dbReference type="InterPro" id="IPR019748">
    <property type="entry name" value="FERM_central"/>
</dbReference>
<keyword evidence="11" id="KW-0966">Cell projection</keyword>
<evidence type="ECO:0000313" key="16">
    <source>
        <dbReference type="EMBL" id="CAG9767848.1"/>
    </source>
</evidence>
<name>A0A9N9MPD6_9CUCU</name>
<dbReference type="PROSITE" id="PS00661">
    <property type="entry name" value="FERM_2"/>
    <property type="match status" value="1"/>
</dbReference>
<dbReference type="PROSITE" id="PS00660">
    <property type="entry name" value="FERM_1"/>
    <property type="match status" value="1"/>
</dbReference>
<evidence type="ECO:0000256" key="2">
    <source>
        <dbReference type="ARBA" id="ARBA00004202"/>
    </source>
</evidence>
<dbReference type="GO" id="GO:0009887">
    <property type="term" value="P:animal organ morphogenesis"/>
    <property type="evidence" value="ECO:0007669"/>
    <property type="project" value="UniProtKB-ARBA"/>
</dbReference>
<keyword evidence="7" id="KW-0965">Cell junction</keyword>
<dbReference type="PROSITE" id="PS50057">
    <property type="entry name" value="FERM_3"/>
    <property type="match status" value="1"/>
</dbReference>
<organism evidence="16 17">
    <name type="scientific">Ceutorhynchus assimilis</name>
    <name type="common">cabbage seed weevil</name>
    <dbReference type="NCBI Taxonomy" id="467358"/>
    <lineage>
        <taxon>Eukaryota</taxon>
        <taxon>Metazoa</taxon>
        <taxon>Ecdysozoa</taxon>
        <taxon>Arthropoda</taxon>
        <taxon>Hexapoda</taxon>
        <taxon>Insecta</taxon>
        <taxon>Pterygota</taxon>
        <taxon>Neoptera</taxon>
        <taxon>Endopterygota</taxon>
        <taxon>Coleoptera</taxon>
        <taxon>Polyphaga</taxon>
        <taxon>Cucujiformia</taxon>
        <taxon>Curculionidae</taxon>
        <taxon>Ceutorhynchinae</taxon>
        <taxon>Ceutorhynchus</taxon>
    </lineage>
</organism>
<dbReference type="InterPro" id="IPR018979">
    <property type="entry name" value="FERM_N"/>
</dbReference>
<evidence type="ECO:0000256" key="5">
    <source>
        <dbReference type="ARBA" id="ARBA00022025"/>
    </source>
</evidence>
<dbReference type="InterPro" id="IPR000798">
    <property type="entry name" value="Ez/rad/moesin-like"/>
</dbReference>
<dbReference type="InterPro" id="IPR041789">
    <property type="entry name" value="ERM_FERM_C"/>
</dbReference>
<dbReference type="InterPro" id="IPR011993">
    <property type="entry name" value="PH-like_dom_sf"/>
</dbReference>
<dbReference type="Pfam" id="PF20492">
    <property type="entry name" value="ERM_helical"/>
    <property type="match status" value="1"/>
</dbReference>
<dbReference type="Gene3D" id="2.30.29.30">
    <property type="entry name" value="Pleckstrin-homology domain (PH domain)/Phosphotyrosine-binding domain (PTB)"/>
    <property type="match status" value="1"/>
</dbReference>
<evidence type="ECO:0000256" key="7">
    <source>
        <dbReference type="ARBA" id="ARBA00022949"/>
    </source>
</evidence>
<dbReference type="GO" id="GO:0016324">
    <property type="term" value="C:apical plasma membrane"/>
    <property type="evidence" value="ECO:0007669"/>
    <property type="project" value="UniProtKB-ARBA"/>
</dbReference>
<dbReference type="Gene3D" id="3.10.20.90">
    <property type="entry name" value="Phosphatidylinositol 3-kinase Catalytic Subunit, Chain A, domain 1"/>
    <property type="match status" value="1"/>
</dbReference>
<dbReference type="GO" id="GO:0005856">
    <property type="term" value="C:cytoskeleton"/>
    <property type="evidence" value="ECO:0007669"/>
    <property type="project" value="UniProtKB-SubCell"/>
</dbReference>
<keyword evidence="8" id="KW-0472">Membrane</keyword>
<dbReference type="Gene3D" id="6.10.360.10">
    <property type="match status" value="1"/>
</dbReference>
<dbReference type="InterPro" id="IPR011174">
    <property type="entry name" value="ERM"/>
</dbReference>
<feature type="coiled-coil region" evidence="14">
    <location>
        <begin position="315"/>
        <end position="468"/>
    </location>
</feature>
<dbReference type="Pfam" id="PF00373">
    <property type="entry name" value="FERM_M"/>
    <property type="match status" value="1"/>
</dbReference>
<dbReference type="SUPFAM" id="SSF50729">
    <property type="entry name" value="PH domain-like"/>
    <property type="match status" value="1"/>
</dbReference>
<keyword evidence="14" id="KW-0175">Coiled coil</keyword>
<dbReference type="SUPFAM" id="SSF48678">
    <property type="entry name" value="Moesin tail domain"/>
    <property type="match status" value="1"/>
</dbReference>
<evidence type="ECO:0000256" key="6">
    <source>
        <dbReference type="ARBA" id="ARBA00022475"/>
    </source>
</evidence>
<dbReference type="SMART" id="SM00295">
    <property type="entry name" value="B41"/>
    <property type="match status" value="1"/>
</dbReference>
<sequence length="619" mass="72277">MIDKMTPFRRKKSGKSFPVKVCTLDAELEFNLEWRATGRDLFELVCRTIGLRETWYFGLQYEDSKGFISWLKLDKKVQDQSIQKSHQTSSFMFLAKFYPEEVAEELVQEVTQHLFFLQVKQAILSMDIYCPPEASVLLASYAVQAKFGDFDEDTYKPGMLASEDLLPQRVIDQYQMTLEMWEERIRVWYADHRGMSRDEAEMEYLKIAQDLDMYGVNYFPIQNKKETELWLGVTALGLNIYEKENKLQPKTTFTWSEIRHISFDDKKFIIKPVDKNSPNFVFFSHKVRMNKLILDLCMGNHDLFMRRRKPDSMELQQMKAAAKEEKQRRQVQRNRLAREKQLREEAERDRANMEQRLLQYQEEMRLANEALRRSEESADLLAEKSRVAEEESNLLSQKAAEAEQEITRLRLTAMRKDEEKVSLERKTREAELLTARLVEESERRAAEANKLKEELLKARAAEKQAKEKLLDFLSRSTYSGSTPTSPISSVTTLYSAPLSPNNVHSELSLLDSESSTSPDFNLNINMNLNSYDLIAHGDADQLSLEIEKERVEYLEKSKHLQNQLRDLRTEIAVLKVTDKANDYDQLHDEQIKLGENKYSTLKKSKSGSTKSRVAFFEEL</sequence>
<dbReference type="FunFam" id="2.30.29.30:FF:000003">
    <property type="entry name" value="Radixin isoform 1"/>
    <property type="match status" value="1"/>
</dbReference>
<evidence type="ECO:0000256" key="13">
    <source>
        <dbReference type="PIRSR" id="PIRSR002305-1"/>
    </source>
</evidence>
<dbReference type="SMART" id="SM01196">
    <property type="entry name" value="FERM_C"/>
    <property type="match status" value="1"/>
</dbReference>
<dbReference type="Proteomes" id="UP001152799">
    <property type="component" value="Chromosome 4"/>
</dbReference>
<dbReference type="Gene3D" id="1.20.80.10">
    <property type="match status" value="1"/>
</dbReference>
<dbReference type="InterPro" id="IPR011259">
    <property type="entry name" value="ERM_C_dom"/>
</dbReference>
<dbReference type="InterPro" id="IPR046810">
    <property type="entry name" value="ERM_helical"/>
</dbReference>
<dbReference type="SUPFAM" id="SSF54236">
    <property type="entry name" value="Ubiquitin-like"/>
    <property type="match status" value="1"/>
</dbReference>
<dbReference type="FunFam" id="1.20.80.10:FF:000002">
    <property type="entry name" value="radixin isoform X1"/>
    <property type="match status" value="1"/>
</dbReference>
<evidence type="ECO:0000256" key="12">
    <source>
        <dbReference type="ARBA" id="ARBA00043944"/>
    </source>
</evidence>
<proteinExistence type="predicted"/>
<dbReference type="InterPro" id="IPR019747">
    <property type="entry name" value="FERM_CS"/>
</dbReference>
<keyword evidence="6" id="KW-1003">Cell membrane</keyword>
<feature type="binding site" evidence="13">
    <location>
        <begin position="72"/>
        <end position="75"/>
    </location>
    <ligand>
        <name>a 1,2-diacyl-sn-glycero-3-phospho-(1D-myo-inositol)</name>
        <dbReference type="ChEBI" id="CHEBI:57880"/>
    </ligand>
</feature>
<evidence type="ECO:0000256" key="3">
    <source>
        <dbReference type="ARBA" id="ARBA00004245"/>
    </source>
</evidence>
<dbReference type="PRINTS" id="PR00935">
    <property type="entry name" value="BAND41"/>
</dbReference>
<feature type="coiled-coil region" evidence="14">
    <location>
        <begin position="550"/>
        <end position="577"/>
    </location>
</feature>
<reference evidence="16" key="1">
    <citation type="submission" date="2022-01" db="EMBL/GenBank/DDBJ databases">
        <authorList>
            <person name="King R."/>
        </authorList>
    </citation>
    <scope>NUCLEOTIDE SEQUENCE</scope>
</reference>
<evidence type="ECO:0000256" key="11">
    <source>
        <dbReference type="ARBA" id="ARBA00023273"/>
    </source>
</evidence>
<evidence type="ECO:0000256" key="10">
    <source>
        <dbReference type="ARBA" id="ARBA00023212"/>
    </source>
</evidence>
<feature type="domain" description="FERM" evidence="15">
    <location>
        <begin position="17"/>
        <end position="308"/>
    </location>
</feature>
<keyword evidence="9" id="KW-0009">Actin-binding</keyword>
<gene>
    <name evidence="16" type="ORF">CEUTPL_LOCUS8402</name>
</gene>
<keyword evidence="10" id="KW-0963">Cytoplasm</keyword>
<keyword evidence="17" id="KW-1185">Reference proteome</keyword>
<dbReference type="Gene3D" id="1.20.5.450">
    <property type="match status" value="1"/>
</dbReference>
<dbReference type="Pfam" id="PF00769">
    <property type="entry name" value="ERM_C"/>
    <property type="match status" value="1"/>
</dbReference>
<evidence type="ECO:0000259" key="15">
    <source>
        <dbReference type="PROSITE" id="PS50057"/>
    </source>
</evidence>
<dbReference type="CDD" id="cd14473">
    <property type="entry name" value="FERM_B-lobe"/>
    <property type="match status" value="1"/>
</dbReference>
<dbReference type="InterPro" id="IPR014352">
    <property type="entry name" value="FERM/acyl-CoA-bd_prot_sf"/>
</dbReference>
<protein>
    <recommendedName>
        <fullName evidence="5">Moesin/ezrin/radixin homolog 1</fullName>
    </recommendedName>
</protein>
<dbReference type="GO" id="GO:0003779">
    <property type="term" value="F:actin binding"/>
    <property type="evidence" value="ECO:0007669"/>
    <property type="project" value="UniProtKB-KW"/>
</dbReference>
<dbReference type="CDD" id="cd13194">
    <property type="entry name" value="FERM_C_ERM"/>
    <property type="match status" value="1"/>
</dbReference>
<comment type="subcellular location">
    <subcellularLocation>
        <location evidence="4">Cell junction</location>
        <location evidence="4">Adherens junction</location>
    </subcellularLocation>
    <subcellularLocation>
        <location evidence="2">Cell membrane</location>
        <topology evidence="2">Peripheral membrane protein</topology>
    </subcellularLocation>
    <subcellularLocation>
        <location evidence="1">Cell projection</location>
        <location evidence="1">Microvillus</location>
    </subcellularLocation>
    <subcellularLocation>
        <location evidence="12">Cell projection</location>
        <location evidence="12">Rhabdomere</location>
    </subcellularLocation>
    <subcellularLocation>
        <location evidence="3">Cytoplasm</location>
        <location evidence="3">Cytoskeleton</location>
    </subcellularLocation>
</comment>
<dbReference type="PANTHER" id="PTHR23281">
    <property type="entry name" value="MERLIN/MOESIN/EZRIN/RADIXIN"/>
    <property type="match status" value="1"/>
</dbReference>
<dbReference type="InterPro" id="IPR035963">
    <property type="entry name" value="FERM_2"/>
</dbReference>
<keyword evidence="10" id="KW-0206">Cytoskeleton</keyword>
<evidence type="ECO:0000313" key="17">
    <source>
        <dbReference type="Proteomes" id="UP001152799"/>
    </source>
</evidence>
<evidence type="ECO:0000256" key="8">
    <source>
        <dbReference type="ARBA" id="ARBA00023136"/>
    </source>
</evidence>
<dbReference type="SUPFAM" id="SSF47031">
    <property type="entry name" value="Second domain of FERM"/>
    <property type="match status" value="1"/>
</dbReference>
<dbReference type="Pfam" id="PF09379">
    <property type="entry name" value="FERM_N"/>
    <property type="match status" value="1"/>
</dbReference>
<dbReference type="InterPro" id="IPR000299">
    <property type="entry name" value="FERM_domain"/>
</dbReference>
<dbReference type="GO" id="GO:0030182">
    <property type="term" value="P:neuron differentiation"/>
    <property type="evidence" value="ECO:0007669"/>
    <property type="project" value="UniProtKB-ARBA"/>
</dbReference>
<dbReference type="PRINTS" id="PR00661">
    <property type="entry name" value="ERMFAMILY"/>
</dbReference>
<dbReference type="AlphaFoldDB" id="A0A9N9MPD6"/>
<evidence type="ECO:0000256" key="9">
    <source>
        <dbReference type="ARBA" id="ARBA00023203"/>
    </source>
</evidence>
<dbReference type="GO" id="GO:0005912">
    <property type="term" value="C:adherens junction"/>
    <property type="evidence" value="ECO:0007669"/>
    <property type="project" value="UniProtKB-SubCell"/>
</dbReference>
<dbReference type="GO" id="GO:0005902">
    <property type="term" value="C:microvillus"/>
    <property type="evidence" value="ECO:0007669"/>
    <property type="project" value="UniProtKB-SubCell"/>
</dbReference>
<dbReference type="InterPro" id="IPR018980">
    <property type="entry name" value="FERM_PH-like_C"/>
</dbReference>
<dbReference type="GO" id="GO:0016028">
    <property type="term" value="C:rhabdomere"/>
    <property type="evidence" value="ECO:0007669"/>
    <property type="project" value="UniProtKB-SubCell"/>
</dbReference>
<dbReference type="InterPro" id="IPR019749">
    <property type="entry name" value="Band_41_domain"/>
</dbReference>
<accession>A0A9N9MPD6</accession>
<dbReference type="PIRSF" id="PIRSF002305">
    <property type="entry name" value="ERM"/>
    <property type="match status" value="1"/>
</dbReference>
<evidence type="ECO:0000256" key="14">
    <source>
        <dbReference type="SAM" id="Coils"/>
    </source>
</evidence>
<dbReference type="EMBL" id="OU892280">
    <property type="protein sequence ID" value="CAG9767848.1"/>
    <property type="molecule type" value="Genomic_DNA"/>
</dbReference>
<dbReference type="FunFam" id="3.10.20.90:FF:000013">
    <property type="entry name" value="radixin isoform X1"/>
    <property type="match status" value="1"/>
</dbReference>
<dbReference type="Pfam" id="PF09380">
    <property type="entry name" value="FERM_C"/>
    <property type="match status" value="1"/>
</dbReference>
<evidence type="ECO:0000256" key="4">
    <source>
        <dbReference type="ARBA" id="ARBA00004536"/>
    </source>
</evidence>
<evidence type="ECO:0000256" key="1">
    <source>
        <dbReference type="ARBA" id="ARBA00004105"/>
    </source>
</evidence>